<evidence type="ECO:0000313" key="1">
    <source>
        <dbReference type="EMBL" id="SVE14763.1"/>
    </source>
</evidence>
<sequence length="120" mass="14706">MKYLNDINKRRFEIIKHSEIPSDLKLTKDDKEFLRESQHKMKNECEFFKASVISKLKRHHYHHNTLVQDKIISCVEVNDKWNDNPSKYLIVRAFRNRNDKPMVEQAELYWCRDCEVYCWN</sequence>
<dbReference type="EMBL" id="UINC01197333">
    <property type="protein sequence ID" value="SVE14763.1"/>
    <property type="molecule type" value="Genomic_DNA"/>
</dbReference>
<name>A0A383B4K4_9ZZZZ</name>
<dbReference type="AlphaFoldDB" id="A0A383B4K4"/>
<proteinExistence type="predicted"/>
<reference evidence="1" key="1">
    <citation type="submission" date="2018-05" db="EMBL/GenBank/DDBJ databases">
        <authorList>
            <person name="Lanie J.A."/>
            <person name="Ng W.-L."/>
            <person name="Kazmierczak K.M."/>
            <person name="Andrzejewski T.M."/>
            <person name="Davidsen T.M."/>
            <person name="Wayne K.J."/>
            <person name="Tettelin H."/>
            <person name="Glass J.I."/>
            <person name="Rusch D."/>
            <person name="Podicherti R."/>
            <person name="Tsui H.-C.T."/>
            <person name="Winkler M.E."/>
        </authorList>
    </citation>
    <scope>NUCLEOTIDE SEQUENCE</scope>
</reference>
<accession>A0A383B4K4</accession>
<feature type="non-terminal residue" evidence="1">
    <location>
        <position position="120"/>
    </location>
</feature>
<gene>
    <name evidence="1" type="ORF">METZ01_LOCUS467617</name>
</gene>
<organism evidence="1">
    <name type="scientific">marine metagenome</name>
    <dbReference type="NCBI Taxonomy" id="408172"/>
    <lineage>
        <taxon>unclassified sequences</taxon>
        <taxon>metagenomes</taxon>
        <taxon>ecological metagenomes</taxon>
    </lineage>
</organism>
<protein>
    <submittedName>
        <fullName evidence="1">Uncharacterized protein</fullName>
    </submittedName>
</protein>